<evidence type="ECO:0000256" key="1">
    <source>
        <dbReference type="SAM" id="Coils"/>
    </source>
</evidence>
<sequence>MKNSCSSYEKMGYSNAPRAYYSTLHDSITSLCKTILPLGLKKKCLVSAEHTLWKLQSDNLKWQQDSLHQILNLMALHKDDILSEDEVSAFRAHLLDTLLASPPPEQDHASIIKDKLMFLQELLHAKCISEGEYQSSRRPLLVRLAVQGGEIEGREVISAGLTDTRENPEEEWSDIDLKDDQCLMNKDNSNSKKTSKQPRKQVMKGATSVLSFGSPFKPGKNSMEKSIFNSPTLHMHSTQSKVSSPSIFTQSELRHPKENKPFGDGSEKMKRKPFRALFHRDKNKKEGHGGGDHHGLEAEKSAKNQWGFDGLRKGKKSDTDDDTVPLSLNERSDSEAYFYQHFSRAHDEVSLMNKLQPDQSPSVFSVDDKVLEDYVKKELSRMPTEMRSANTNLNFSPRFDQQSEEEVKKQLKNSVVEMENRHNNAEVKHENSMGWTTFEDEENLHPNLFVHHGKSLQSLSNNPFLLHG</sequence>
<keyword evidence="1" id="KW-0175">Coiled coil</keyword>
<dbReference type="PANTHER" id="PTHR37392:SF1">
    <property type="entry name" value="OS09G0556800 PROTEIN"/>
    <property type="match status" value="1"/>
</dbReference>
<dbReference type="KEGG" id="var:108331048"/>
<gene>
    <name evidence="3" type="ORF">HKW66_Vig0086830</name>
    <name evidence="4" type="ORF">LR48_Vigan04g029100</name>
</gene>
<dbReference type="Gramene" id="KOM40093">
    <property type="protein sequence ID" value="KOM40093"/>
    <property type="gene ID" value="LR48_Vigan04g029100"/>
</dbReference>
<evidence type="ECO:0000256" key="2">
    <source>
        <dbReference type="SAM" id="MobiDB-lite"/>
    </source>
</evidence>
<dbReference type="Proteomes" id="UP000743370">
    <property type="component" value="Unassembled WGS sequence"/>
</dbReference>
<feature type="region of interest" description="Disordered" evidence="2">
    <location>
        <begin position="234"/>
        <end position="327"/>
    </location>
</feature>
<evidence type="ECO:0000313" key="4">
    <source>
        <dbReference type="EMBL" id="KOM40093.1"/>
    </source>
</evidence>
<dbReference type="EMBL" id="JABFOF010000004">
    <property type="protein sequence ID" value="KAG2398836.1"/>
    <property type="molecule type" value="Genomic_DNA"/>
</dbReference>
<dbReference type="AlphaFoldDB" id="A0A0L9UBG4"/>
<protein>
    <submittedName>
        <fullName evidence="4">Uncharacterized protein</fullName>
    </submittedName>
</protein>
<reference evidence="5" key="1">
    <citation type="journal article" date="2015" name="Proc. Natl. Acad. Sci. U.S.A.">
        <title>Genome sequencing of adzuki bean (Vigna angularis) provides insight into high starch and low fat accumulation and domestication.</title>
        <authorList>
            <person name="Yang K."/>
            <person name="Tian Z."/>
            <person name="Chen C."/>
            <person name="Luo L."/>
            <person name="Zhao B."/>
            <person name="Wang Z."/>
            <person name="Yu L."/>
            <person name="Li Y."/>
            <person name="Sun Y."/>
            <person name="Li W."/>
            <person name="Chen Y."/>
            <person name="Li Y."/>
            <person name="Zhang Y."/>
            <person name="Ai D."/>
            <person name="Zhao J."/>
            <person name="Shang C."/>
            <person name="Ma Y."/>
            <person name="Wu B."/>
            <person name="Wang M."/>
            <person name="Gao L."/>
            <person name="Sun D."/>
            <person name="Zhang P."/>
            <person name="Guo F."/>
            <person name="Wang W."/>
            <person name="Li Y."/>
            <person name="Wang J."/>
            <person name="Varshney R.K."/>
            <person name="Wang J."/>
            <person name="Ling H.Q."/>
            <person name="Wan P."/>
        </authorList>
    </citation>
    <scope>NUCLEOTIDE SEQUENCE</scope>
    <source>
        <strain evidence="5">cv. Jingnong 6</strain>
    </source>
</reference>
<feature type="region of interest" description="Disordered" evidence="2">
    <location>
        <begin position="181"/>
        <end position="205"/>
    </location>
</feature>
<evidence type="ECO:0000313" key="6">
    <source>
        <dbReference type="Proteomes" id="UP000743370"/>
    </source>
</evidence>
<feature type="coiled-coil region" evidence="1">
    <location>
        <begin position="401"/>
        <end position="428"/>
    </location>
</feature>
<dbReference type="OMA" id="TQSELRH"/>
<name>A0A0L9UBG4_PHAAN</name>
<dbReference type="Proteomes" id="UP000053144">
    <property type="component" value="Chromosome 4"/>
</dbReference>
<feature type="compositionally biased region" description="Polar residues" evidence="2">
    <location>
        <begin position="234"/>
        <end position="251"/>
    </location>
</feature>
<reference evidence="4" key="2">
    <citation type="submission" date="2015-02" db="EMBL/GenBank/DDBJ databases">
        <authorList>
            <person name="Chooi Y.-H."/>
        </authorList>
    </citation>
    <scope>NUCLEOTIDE SEQUENCE</scope>
    <source>
        <tissue evidence="4">Seedling</tissue>
    </source>
</reference>
<dbReference type="STRING" id="3914.A0A0L9UBG4"/>
<organism evidence="4 5">
    <name type="scientific">Phaseolus angularis</name>
    <name type="common">Azuki bean</name>
    <name type="synonym">Vigna angularis</name>
    <dbReference type="NCBI Taxonomy" id="3914"/>
    <lineage>
        <taxon>Eukaryota</taxon>
        <taxon>Viridiplantae</taxon>
        <taxon>Streptophyta</taxon>
        <taxon>Embryophyta</taxon>
        <taxon>Tracheophyta</taxon>
        <taxon>Spermatophyta</taxon>
        <taxon>Magnoliopsida</taxon>
        <taxon>eudicotyledons</taxon>
        <taxon>Gunneridae</taxon>
        <taxon>Pentapetalae</taxon>
        <taxon>rosids</taxon>
        <taxon>fabids</taxon>
        <taxon>Fabales</taxon>
        <taxon>Fabaceae</taxon>
        <taxon>Papilionoideae</taxon>
        <taxon>50 kb inversion clade</taxon>
        <taxon>NPAAA clade</taxon>
        <taxon>indigoferoid/millettioid clade</taxon>
        <taxon>Phaseoleae</taxon>
        <taxon>Vigna</taxon>
    </lineage>
</organism>
<evidence type="ECO:0000313" key="5">
    <source>
        <dbReference type="Proteomes" id="UP000053144"/>
    </source>
</evidence>
<dbReference type="OrthoDB" id="1904025at2759"/>
<dbReference type="PANTHER" id="PTHR37392">
    <property type="entry name" value="OS09G0556800 PROTEIN"/>
    <property type="match status" value="1"/>
</dbReference>
<reference evidence="3 6" key="3">
    <citation type="submission" date="2020-05" db="EMBL/GenBank/DDBJ databases">
        <title>Vigna angularis (adzuki bean) Var. LongXiaoDou No. 4 denovo assembly.</title>
        <authorList>
            <person name="Xiang H."/>
        </authorList>
    </citation>
    <scope>NUCLEOTIDE SEQUENCE [LARGE SCALE GENOMIC DNA]</scope>
    <source>
        <tissue evidence="3">Leaf</tissue>
    </source>
</reference>
<feature type="compositionally biased region" description="Basic and acidic residues" evidence="2">
    <location>
        <begin position="252"/>
        <end position="268"/>
    </location>
</feature>
<proteinExistence type="predicted"/>
<evidence type="ECO:0000313" key="3">
    <source>
        <dbReference type="EMBL" id="KAG2398836.1"/>
    </source>
</evidence>
<accession>A0A0L9UBG4</accession>
<feature type="compositionally biased region" description="Basic and acidic residues" evidence="2">
    <location>
        <begin position="278"/>
        <end position="302"/>
    </location>
</feature>
<feature type="compositionally biased region" description="Basic residues" evidence="2">
    <location>
        <begin position="193"/>
        <end position="202"/>
    </location>
</feature>
<dbReference type="EMBL" id="CM003374">
    <property type="protein sequence ID" value="KOM40093.1"/>
    <property type="molecule type" value="Genomic_DNA"/>
</dbReference>